<keyword evidence="3" id="KW-1185">Reference proteome</keyword>
<evidence type="ECO:0000313" key="2">
    <source>
        <dbReference type="EMBL" id="SHJ50894.1"/>
    </source>
</evidence>
<evidence type="ECO:0000256" key="1">
    <source>
        <dbReference type="SAM" id="SignalP"/>
    </source>
</evidence>
<dbReference type="Proteomes" id="UP000184232">
    <property type="component" value="Unassembled WGS sequence"/>
</dbReference>
<organism evidence="2 3">
    <name type="scientific">Flavobacterium haoranii</name>
    <dbReference type="NCBI Taxonomy" id="683124"/>
    <lineage>
        <taxon>Bacteria</taxon>
        <taxon>Pseudomonadati</taxon>
        <taxon>Bacteroidota</taxon>
        <taxon>Flavobacteriia</taxon>
        <taxon>Flavobacteriales</taxon>
        <taxon>Flavobacteriaceae</taxon>
        <taxon>Flavobacterium</taxon>
    </lineage>
</organism>
<feature type="signal peptide" evidence="1">
    <location>
        <begin position="1"/>
        <end position="21"/>
    </location>
</feature>
<keyword evidence="1" id="KW-0732">Signal</keyword>
<dbReference type="RefSeq" id="WP_072784789.1">
    <property type="nucleotide sequence ID" value="NZ_FQZH01000004.1"/>
</dbReference>
<dbReference type="AlphaFoldDB" id="A0A1M6JW26"/>
<proteinExistence type="predicted"/>
<feature type="chain" id="PRO_5012341712" evidence="1">
    <location>
        <begin position="22"/>
        <end position="312"/>
    </location>
</feature>
<sequence>MKSIKLVILLLSLSFSCYSQKKETIKIPEGIVYKYSNPKIVEKAKLLIQENLINNSKYDLADTNLIIGPILWRRFKEYEKINTIEGGNVEFHVDNLVLKGKISKSIEDSKIIWDVFRDEIKSDFKIRKATEFELTYYWTVISFDIEEPLLIVETKEHNYILNLDPKGLKLFWLDEVPNNNKNFVQYRNGEEVKDIPKGEKETAIESITLLNTDEELRENTSVEDLTEIINETKKIFEDLFMNSDKSGKIMVHFELKKDTNEVNFAVKDDVDLILMKEFENRVLSLKLPKSKKESIQFKILFKINSFNETNEN</sequence>
<protein>
    <submittedName>
        <fullName evidence="2">Uncharacterized protein</fullName>
    </submittedName>
</protein>
<dbReference type="EMBL" id="FQZH01000004">
    <property type="protein sequence ID" value="SHJ50894.1"/>
    <property type="molecule type" value="Genomic_DNA"/>
</dbReference>
<accession>A0A1M6JW26</accession>
<dbReference type="OrthoDB" id="1336082at2"/>
<evidence type="ECO:0000313" key="3">
    <source>
        <dbReference type="Proteomes" id="UP000184232"/>
    </source>
</evidence>
<dbReference type="PROSITE" id="PS51257">
    <property type="entry name" value="PROKAR_LIPOPROTEIN"/>
    <property type="match status" value="1"/>
</dbReference>
<gene>
    <name evidence="2" type="ORF">SAMN05444337_2108</name>
</gene>
<name>A0A1M6JW26_9FLAO</name>
<reference evidence="2 3" key="1">
    <citation type="submission" date="2016-11" db="EMBL/GenBank/DDBJ databases">
        <authorList>
            <person name="Jaros S."/>
            <person name="Januszkiewicz K."/>
            <person name="Wedrychowicz H."/>
        </authorList>
    </citation>
    <scope>NUCLEOTIDE SEQUENCE [LARGE SCALE GENOMIC DNA]</scope>
    <source>
        <strain evidence="2 3">DSM 22807</strain>
    </source>
</reference>